<dbReference type="InterPro" id="IPR027385">
    <property type="entry name" value="Beta-barrel_OMP"/>
</dbReference>
<dbReference type="InterPro" id="IPR011250">
    <property type="entry name" value="OMP/PagP_B-barrel"/>
</dbReference>
<feature type="domain" description="Outer membrane protein beta-barrel" evidence="3">
    <location>
        <begin position="10"/>
        <end position="223"/>
    </location>
</feature>
<evidence type="ECO:0000313" key="4">
    <source>
        <dbReference type="EMBL" id="SMC50545.1"/>
    </source>
</evidence>
<protein>
    <submittedName>
        <fullName evidence="4">Outer membrane protein beta-barrel domain-containing protein</fullName>
    </submittedName>
</protein>
<dbReference type="Proteomes" id="UP000192738">
    <property type="component" value="Unassembled WGS sequence"/>
</dbReference>
<keyword evidence="5" id="KW-1185">Reference proteome</keyword>
<dbReference type="OrthoDB" id="1681291at2"/>
<dbReference type="Pfam" id="PF13505">
    <property type="entry name" value="OMP_b-brl"/>
    <property type="match status" value="1"/>
</dbReference>
<name>A0A1W1ZPR8_9FIRM</name>
<feature type="chain" id="PRO_5013162100" evidence="2">
    <location>
        <begin position="20"/>
        <end position="223"/>
    </location>
</feature>
<evidence type="ECO:0000256" key="1">
    <source>
        <dbReference type="ARBA" id="ARBA00022729"/>
    </source>
</evidence>
<proteinExistence type="predicted"/>
<dbReference type="SUPFAM" id="SSF56925">
    <property type="entry name" value="OMPA-like"/>
    <property type="match status" value="1"/>
</dbReference>
<dbReference type="AlphaFoldDB" id="A0A1W1ZPR8"/>
<feature type="signal peptide" evidence="2">
    <location>
        <begin position="1"/>
        <end position="19"/>
    </location>
</feature>
<dbReference type="STRING" id="112901.SAMN04488500_104110"/>
<sequence>MKKSVLVFVFLFALSTVCAASPLMDYSQGKTAVDINFKPNLDVKADSPFGNLSGKNSNVDFGLTVGLGNNWAVQYRNGTADSKVTDPGSPINIELVAQQINVFYKLNKNVAGFVGYTHAKPSLNISIGPITQTINAEQTSGYQVGLVGFSEIGKNTNAYGEVATGNKITHYQVGIAYEFVKNLELNIAYQYTKYKGIDFSSVFPFSDFDYTAKGMSYGITYKF</sequence>
<evidence type="ECO:0000259" key="3">
    <source>
        <dbReference type="Pfam" id="PF13505"/>
    </source>
</evidence>
<dbReference type="EMBL" id="FWXI01000004">
    <property type="protein sequence ID" value="SMC50545.1"/>
    <property type="molecule type" value="Genomic_DNA"/>
</dbReference>
<reference evidence="4 5" key="1">
    <citation type="submission" date="2017-04" db="EMBL/GenBank/DDBJ databases">
        <authorList>
            <person name="Afonso C.L."/>
            <person name="Miller P.J."/>
            <person name="Scott M.A."/>
            <person name="Spackman E."/>
            <person name="Goraichik I."/>
            <person name="Dimitrov K.M."/>
            <person name="Suarez D.L."/>
            <person name="Swayne D.E."/>
        </authorList>
    </citation>
    <scope>NUCLEOTIDE SEQUENCE [LARGE SCALE GENOMIC DNA]</scope>
    <source>
        <strain evidence="4 5">DSM 5090</strain>
    </source>
</reference>
<gene>
    <name evidence="4" type="ORF">SAMN04488500_104110</name>
</gene>
<keyword evidence="1 2" id="KW-0732">Signal</keyword>
<dbReference type="RefSeq" id="WP_084574771.1">
    <property type="nucleotide sequence ID" value="NZ_CP155572.1"/>
</dbReference>
<organism evidence="4 5">
    <name type="scientific">Sporomusa malonica</name>
    <dbReference type="NCBI Taxonomy" id="112901"/>
    <lineage>
        <taxon>Bacteria</taxon>
        <taxon>Bacillati</taxon>
        <taxon>Bacillota</taxon>
        <taxon>Negativicutes</taxon>
        <taxon>Selenomonadales</taxon>
        <taxon>Sporomusaceae</taxon>
        <taxon>Sporomusa</taxon>
    </lineage>
</organism>
<evidence type="ECO:0000256" key="2">
    <source>
        <dbReference type="SAM" id="SignalP"/>
    </source>
</evidence>
<evidence type="ECO:0000313" key="5">
    <source>
        <dbReference type="Proteomes" id="UP000192738"/>
    </source>
</evidence>
<accession>A0A1W1ZPR8</accession>